<dbReference type="GeneID" id="107001278"/>
<dbReference type="Proteomes" id="UP000694930">
    <property type="component" value="Chromosome 10"/>
</dbReference>
<feature type="domain" description="CCHC-type" evidence="2">
    <location>
        <begin position="446"/>
        <end position="459"/>
    </location>
</feature>
<sequence>MRERVLTKVQATVGFVSGVTVPKLVNYKRIYTPKDIIDDIREYYGVQISYQQAWRAKERALSMIRVKPSAGYRRLPRYIHMLKTVCPNSYIRMHKTAEDEFMYLFIALRPFIRGFNYCRPVVVVDGAHLSGAYKWTFFFEQYKNAFGERKDMCVVSDRNESIMKSVRILFPNVPHYACIWHLWKNVCGNFKRSRKAISDLFYSMAKAYRKEDFDKLMAKIDRIDYRVKEYLEDAGYKKWSRVHATVNRGRMMTSNIAECINGCLVEARQLTILEFLEEVRILFGSWHCKKREVASHTKDTLGRKFEELLIINTAKSSNMEVVPSSEFIFSVYETGRRYIVCLERKVFSFGRFQLDEIPCSHAIAVLKKKNVTNMNLYCSDYYKPDALAETYEISMVPMPDKEDWSDPNNVVAETLYPPRYRRSSGRLRKRRKKNADEKISLNTNCCGQCGQEGHNRRTCTFYPKEK</sequence>
<keyword evidence="1" id="KW-0479">Metal-binding</keyword>
<dbReference type="InterPro" id="IPR018289">
    <property type="entry name" value="MULE_transposase_dom"/>
</dbReference>
<organism evidence="3 4">
    <name type="scientific">Solanum pennellii</name>
    <name type="common">Tomato</name>
    <name type="synonym">Lycopersicon pennellii</name>
    <dbReference type="NCBI Taxonomy" id="28526"/>
    <lineage>
        <taxon>Eukaryota</taxon>
        <taxon>Viridiplantae</taxon>
        <taxon>Streptophyta</taxon>
        <taxon>Embryophyta</taxon>
        <taxon>Tracheophyta</taxon>
        <taxon>Spermatophyta</taxon>
        <taxon>Magnoliopsida</taxon>
        <taxon>eudicotyledons</taxon>
        <taxon>Gunneridae</taxon>
        <taxon>Pentapetalae</taxon>
        <taxon>asterids</taxon>
        <taxon>lamiids</taxon>
        <taxon>Solanales</taxon>
        <taxon>Solanaceae</taxon>
        <taxon>Solanoideae</taxon>
        <taxon>Solaneae</taxon>
        <taxon>Solanum</taxon>
        <taxon>Solanum subgen. Lycopersicon</taxon>
    </lineage>
</organism>
<keyword evidence="3" id="KW-1185">Reference proteome</keyword>
<name>A0ABM1UWP6_SOLPN</name>
<keyword evidence="1" id="KW-0863">Zinc-finger</keyword>
<dbReference type="Pfam" id="PF10551">
    <property type="entry name" value="MULE"/>
    <property type="match status" value="1"/>
</dbReference>
<gene>
    <name evidence="4" type="primary">LOC107001278</name>
</gene>
<reference evidence="4" key="2">
    <citation type="submission" date="2025-08" db="UniProtKB">
        <authorList>
            <consortium name="RefSeq"/>
        </authorList>
    </citation>
    <scope>IDENTIFICATION</scope>
</reference>
<keyword evidence="1" id="KW-0862">Zinc</keyword>
<evidence type="ECO:0000313" key="4">
    <source>
        <dbReference type="RefSeq" id="XP_027767914.1"/>
    </source>
</evidence>
<dbReference type="PROSITE" id="PS50158">
    <property type="entry name" value="ZF_CCHC"/>
    <property type="match status" value="1"/>
</dbReference>
<dbReference type="RefSeq" id="XP_027767914.1">
    <property type="nucleotide sequence ID" value="XM_027912113.1"/>
</dbReference>
<proteinExistence type="predicted"/>
<protein>
    <submittedName>
        <fullName evidence="4">Uncharacterized protein LOC107001278</fullName>
    </submittedName>
</protein>
<evidence type="ECO:0000256" key="1">
    <source>
        <dbReference type="PROSITE-ProRule" id="PRU00047"/>
    </source>
</evidence>
<evidence type="ECO:0000259" key="2">
    <source>
        <dbReference type="PROSITE" id="PS50158"/>
    </source>
</evidence>
<dbReference type="PANTHER" id="PTHR31973:SF113">
    <property type="entry name" value="PROTEIN FAR1-RELATED SEQUENCE 5-LIKE"/>
    <property type="match status" value="1"/>
</dbReference>
<dbReference type="InterPro" id="IPR001878">
    <property type="entry name" value="Znf_CCHC"/>
</dbReference>
<reference evidence="3" key="1">
    <citation type="journal article" date="2014" name="Nat. Genet.">
        <title>The genome of the stress-tolerant wild tomato species Solanum pennellii.</title>
        <authorList>
            <person name="Bolger A."/>
            <person name="Scossa F."/>
            <person name="Bolger M.E."/>
            <person name="Lanz C."/>
            <person name="Maumus F."/>
            <person name="Tohge T."/>
            <person name="Quesneville H."/>
            <person name="Alseekh S."/>
            <person name="Sorensen I."/>
            <person name="Lichtenstein G."/>
            <person name="Fich E.A."/>
            <person name="Conte M."/>
            <person name="Keller H."/>
            <person name="Schneeberger K."/>
            <person name="Schwacke R."/>
            <person name="Ofner I."/>
            <person name="Vrebalov J."/>
            <person name="Xu Y."/>
            <person name="Osorio S."/>
            <person name="Aflitos S.A."/>
            <person name="Schijlen E."/>
            <person name="Jimenez-Gomez J.M."/>
            <person name="Ryngajllo M."/>
            <person name="Kimura S."/>
            <person name="Kumar R."/>
            <person name="Koenig D."/>
            <person name="Headland L.R."/>
            <person name="Maloof J.N."/>
            <person name="Sinha N."/>
            <person name="van Ham R.C."/>
            <person name="Lankhorst R.K."/>
            <person name="Mao L."/>
            <person name="Vogel A."/>
            <person name="Arsova B."/>
            <person name="Panstruga R."/>
            <person name="Fei Z."/>
            <person name="Rose J.K."/>
            <person name="Zamir D."/>
            <person name="Carrari F."/>
            <person name="Giovannoni J.J."/>
            <person name="Weigel D."/>
            <person name="Usadel B."/>
            <person name="Fernie A.R."/>
        </authorList>
    </citation>
    <scope>NUCLEOTIDE SEQUENCE [LARGE SCALE GENOMIC DNA]</scope>
    <source>
        <strain evidence="3">cv. LA0716</strain>
    </source>
</reference>
<dbReference type="PANTHER" id="PTHR31973">
    <property type="entry name" value="POLYPROTEIN, PUTATIVE-RELATED"/>
    <property type="match status" value="1"/>
</dbReference>
<accession>A0ABM1UWP6</accession>
<evidence type="ECO:0000313" key="3">
    <source>
        <dbReference type="Proteomes" id="UP000694930"/>
    </source>
</evidence>